<protein>
    <submittedName>
        <fullName evidence="2">Uncharacterized protein</fullName>
    </submittedName>
</protein>
<keyword evidence="1" id="KW-1133">Transmembrane helix</keyword>
<accession>A0AA38UJA9</accession>
<keyword evidence="1" id="KW-0472">Membrane</keyword>
<feature type="transmembrane region" description="Helical" evidence="1">
    <location>
        <begin position="12"/>
        <end position="33"/>
    </location>
</feature>
<evidence type="ECO:0000256" key="1">
    <source>
        <dbReference type="SAM" id="Phobius"/>
    </source>
</evidence>
<dbReference type="AlphaFoldDB" id="A0AA38UJA9"/>
<proteinExistence type="predicted"/>
<keyword evidence="3" id="KW-1185">Reference proteome</keyword>
<dbReference type="EMBL" id="MU805966">
    <property type="protein sequence ID" value="KAJ3843852.1"/>
    <property type="molecule type" value="Genomic_DNA"/>
</dbReference>
<gene>
    <name evidence="2" type="ORF">F5878DRAFT_220645</name>
</gene>
<comment type="caution">
    <text evidence="2">The sequence shown here is derived from an EMBL/GenBank/DDBJ whole genome shotgun (WGS) entry which is preliminary data.</text>
</comment>
<dbReference type="Proteomes" id="UP001163846">
    <property type="component" value="Unassembled WGS sequence"/>
</dbReference>
<reference evidence="2" key="1">
    <citation type="submission" date="2022-08" db="EMBL/GenBank/DDBJ databases">
        <authorList>
            <consortium name="DOE Joint Genome Institute"/>
            <person name="Min B."/>
            <person name="Riley R."/>
            <person name="Sierra-Patev S."/>
            <person name="Naranjo-Ortiz M."/>
            <person name="Looney B."/>
            <person name="Konkel Z."/>
            <person name="Slot J.C."/>
            <person name="Sakamoto Y."/>
            <person name="Steenwyk J.L."/>
            <person name="Rokas A."/>
            <person name="Carro J."/>
            <person name="Camarero S."/>
            <person name="Ferreira P."/>
            <person name="Molpeceres G."/>
            <person name="Ruiz-Duenas F.J."/>
            <person name="Serrano A."/>
            <person name="Henrissat B."/>
            <person name="Drula E."/>
            <person name="Hughes K.W."/>
            <person name="Mata J.L."/>
            <person name="Ishikawa N.K."/>
            <person name="Vargas-Isla R."/>
            <person name="Ushijima S."/>
            <person name="Smith C.A."/>
            <person name="Ahrendt S."/>
            <person name="Andreopoulos W."/>
            <person name="He G."/>
            <person name="Labutti K."/>
            <person name="Lipzen A."/>
            <person name="Ng V."/>
            <person name="Sandor L."/>
            <person name="Barry K."/>
            <person name="Martinez A.T."/>
            <person name="Xiao Y."/>
            <person name="Gibbons J.G."/>
            <person name="Terashima K."/>
            <person name="Hibbett D.S."/>
            <person name="Grigoriev I.V."/>
        </authorList>
    </citation>
    <scope>NUCLEOTIDE SEQUENCE</scope>
    <source>
        <strain evidence="2">TFB9207</strain>
    </source>
</reference>
<sequence length="207" mass="24134">MHNPFTYRLHVFHAFLILSCATSIRLIVALPFYMDQSSAITSKDRLADHDDLHVPAYVPDPQEPMYYSDHSSHPTPSDLYYGITAHLSFDLDRRNCTGKTVGRLFLQGRPEYDEQHNYEHGNVISVVPKPTCLHFDIVFPGRNCWLVIDDQEKSRRFKKPYARGSLWIPGGFRSMKVICKEEVEEKGLKAWIPKIKDIRKKLFHREM</sequence>
<organism evidence="2 3">
    <name type="scientific">Lentinula raphanica</name>
    <dbReference type="NCBI Taxonomy" id="153919"/>
    <lineage>
        <taxon>Eukaryota</taxon>
        <taxon>Fungi</taxon>
        <taxon>Dikarya</taxon>
        <taxon>Basidiomycota</taxon>
        <taxon>Agaricomycotina</taxon>
        <taxon>Agaricomycetes</taxon>
        <taxon>Agaricomycetidae</taxon>
        <taxon>Agaricales</taxon>
        <taxon>Marasmiineae</taxon>
        <taxon>Omphalotaceae</taxon>
        <taxon>Lentinula</taxon>
    </lineage>
</organism>
<keyword evidence="1" id="KW-0812">Transmembrane</keyword>
<evidence type="ECO:0000313" key="3">
    <source>
        <dbReference type="Proteomes" id="UP001163846"/>
    </source>
</evidence>
<name>A0AA38UJA9_9AGAR</name>
<evidence type="ECO:0000313" key="2">
    <source>
        <dbReference type="EMBL" id="KAJ3843852.1"/>
    </source>
</evidence>